<dbReference type="GO" id="GO:0070628">
    <property type="term" value="F:proteasome binding"/>
    <property type="evidence" value="ECO:0007669"/>
    <property type="project" value="InterPro"/>
</dbReference>
<dbReference type="GO" id="GO:0010499">
    <property type="term" value="P:proteasomal ubiquitin-independent protein catabolic process"/>
    <property type="evidence" value="ECO:0007669"/>
    <property type="project" value="TreeGrafter"/>
</dbReference>
<dbReference type="InterPro" id="IPR032372">
    <property type="entry name" value="Blm10_N"/>
</dbReference>
<keyword evidence="3" id="KW-0227">DNA damage</keyword>
<dbReference type="InterPro" id="IPR016024">
    <property type="entry name" value="ARM-type_fold"/>
</dbReference>
<evidence type="ECO:0008006" key="10">
    <source>
        <dbReference type="Google" id="ProtNLM"/>
    </source>
</evidence>
<evidence type="ECO:0000256" key="1">
    <source>
        <dbReference type="ARBA" id="ARBA00005739"/>
    </source>
</evidence>
<dbReference type="GO" id="GO:0005634">
    <property type="term" value="C:nucleus"/>
    <property type="evidence" value="ECO:0007669"/>
    <property type="project" value="TreeGrafter"/>
</dbReference>
<feature type="domain" description="Proteasome activator Blm10 N-terminal" evidence="7">
    <location>
        <begin position="5"/>
        <end position="84"/>
    </location>
</feature>
<reference evidence="8 9" key="1">
    <citation type="journal article" date="2011" name="Proc. Natl. Acad. Sci. U.S.A.">
        <title>Evolutionary erosion of yeast sex chromosomes by mating-type switching accidents.</title>
        <authorList>
            <person name="Gordon J.L."/>
            <person name="Armisen D."/>
            <person name="Proux-Wera E."/>
            <person name="Oheigeartaigh S.S."/>
            <person name="Byrne K.P."/>
            <person name="Wolfe K.H."/>
        </authorList>
    </citation>
    <scope>NUCLEOTIDE SEQUENCE [LARGE SCALE GENOMIC DNA]</scope>
    <source>
        <strain evidence="9">ATCC 24235 / CBS 4417 / NBRC 1672 / NRRL Y-8282 / UCD 70-5</strain>
    </source>
</reference>
<evidence type="ECO:0000256" key="4">
    <source>
        <dbReference type="ARBA" id="ARBA00023204"/>
    </source>
</evidence>
<keyword evidence="2" id="KW-0677">Repeat</keyword>
<dbReference type="PANTHER" id="PTHR32170:SF3">
    <property type="entry name" value="PROTEASOME ACTIVATOR COMPLEX SUBUNIT 4"/>
    <property type="match status" value="1"/>
</dbReference>
<evidence type="ECO:0000256" key="2">
    <source>
        <dbReference type="ARBA" id="ARBA00022737"/>
    </source>
</evidence>
<dbReference type="InterPro" id="IPR035309">
    <property type="entry name" value="PSME4"/>
</dbReference>
<dbReference type="HOGENOM" id="CLU_000772_0_0_1"/>
<keyword evidence="9" id="KW-1185">Reference proteome</keyword>
<dbReference type="Proteomes" id="UP000005666">
    <property type="component" value="Chromosome 4"/>
</dbReference>
<evidence type="ECO:0000259" key="5">
    <source>
        <dbReference type="Pfam" id="PF11919"/>
    </source>
</evidence>
<keyword evidence="4" id="KW-0234">DNA repair</keyword>
<dbReference type="OrthoDB" id="17907at2759"/>
<proteinExistence type="inferred from homology"/>
<evidence type="ECO:0000259" key="6">
    <source>
        <dbReference type="Pfam" id="PF16507"/>
    </source>
</evidence>
<comment type="similarity">
    <text evidence="1">Belongs to the BLM10 family.</text>
</comment>
<dbReference type="GO" id="GO:0005829">
    <property type="term" value="C:cytosol"/>
    <property type="evidence" value="ECO:0007669"/>
    <property type="project" value="TreeGrafter"/>
</dbReference>
<evidence type="ECO:0000259" key="7">
    <source>
        <dbReference type="Pfam" id="PF16547"/>
    </source>
</evidence>
<dbReference type="Pfam" id="PF16547">
    <property type="entry name" value="BLM10_N"/>
    <property type="match status" value="1"/>
</dbReference>
<dbReference type="STRING" id="1071381.G8BS82"/>
<dbReference type="Gene3D" id="1.10.287.2210">
    <property type="match status" value="1"/>
</dbReference>
<dbReference type="InterPro" id="IPR021843">
    <property type="entry name" value="PSME4_C"/>
</dbReference>
<evidence type="ECO:0000313" key="8">
    <source>
        <dbReference type="EMBL" id="CCE62703.1"/>
    </source>
</evidence>
<sequence>MDSDSIFQQRIKYYDLDFDPEKENHLKNIFDPKSKWFSRNVKPLIMMEDNLPYTTETHTERAKYLCHILVNLYIAISSLDIQGLVNISSKDLAEFKNEVDSLELNSDFFSLSYANDEISHLDLKRHFNPVSSPKSPASKQTVFSDEEIEQSEAEGLELIDMSSSGKITNFSATIISVNHWTNELRNCLKFNIPLSLRKKLVIVFYQLSLVQGQKISRHIYIEMFEFLSDRNNDGTDFTELLYEDGLRLDHIRLYNFLFEFLPTPDSDYVKRDLSSKEDLNLFKLLLRLADDAKIFFDETNLTLMKDSMDKIISSLAPSTMSIILPLLTSSVPFHYNEMHKITDYSSFMYSIWNTSSPNVAIDTHLYDFIGNLAEYSYWNYVKNTDIKKYIEFDRFGIFNESQLDFMFNRIQGHLKNDFQIHSQSRTIRPLIYAINGSSNELYFEKLEKLSKSLVTYVHPSNNGHWTKLIAKFVQCFIKFYHKRYTDEEKVRKNGISNKAMLNEDTHEELVRIFTHLLNIGSQNKNEDVSNYYISSYTYLLDLNPPNSNLIYDHIILELYDAFSGEYINSKQRIITSIKKYSNIMRFMVMEKLYRVHITNIFVTLISKLDYNDLQLSNCLIKGIIGTATFIPLEVPSSEDGHYTFESYTLPFIQQHYEHLKFNADKLFYYEAEFLDMAYKGSSTIIQNSLQQYIEKIFQFFTIDIEDTLIMKMCNTTMIIIESMSDDMFEYFSKVFQKSFWSIDDFGEKSPNNELLTIQLAALVKRDHSLSKKLYSQLSYNIKEQIQRGAGSVRSASEIQQRDFKLVLYLTALNDILRQSHSAILDFHEELLDFLKELYKAITNPPVAVITSILIHSILTSLTITEIIDFRQFSEFKNISYEEKWGAYQFNNNKFLKDNLNFKWHIPSDKEVSVAIDFFDKIFDFCKSQVEIIITSDRVDSKSSDIFQKYLLVTIHAISGISILFDPDFNRNKSKPADELTYKEKLLLVKNLNENNLDGNELDIDVEAISSNKGEDYFEIHSGDESSGIVEVTENLDQLIMEDNTNVSEPPTTFGTPVIGASNNLPMSSLSSSISFRDVDIYSFNYFFGNTIEEKFSNKLYFHIHNTRDKVGKYFHKLYLFLTDNFENYTTLFQTLLHGMKVWITDVGKETVFNEDPSALLDWSFNTNIQSISHRELPYTRTCIALEIDQFHKNRVLSRSTNRRPSKVESKLLKDIFLLSISVYPDIYKPAQSALAHCTKQIIGSYSFIINTALESLKLSITENDYMKTEVILKTLMIKKIHYKLMTDYKNIEVCVMTLLECCKIEKLDIAMYGNKILTDVVNNLKIPSSVCIYDEHAISCLAPPDNSIQLQIDTVKKAKNKKRELYISLLTKLQNQLIELLRQTPDSDWKRISFIIKFVTSLQSNLQVSNNKEFLLILFEKTKSTNPHIMQLSIKSILRVINKIFSLSDYDYNISKASESTFDPHFFERVATISDEFNDNFRNEMNNFDKPSYFIDSKMYNGWICWGNEMRVMKQGTIDLKLNEYDFSILRTFSELMDVEWFKQLVIHFIQENEAKNVISSAHVSLFYLVIYCCTKLNSKIELDEILKICEDNYKPTDKASMVLSLEIFSSLIYGSKYFDEETNKKCEGFIETFIKDCLENDLNSDAFSIWSTVCWWLPTVSDIRRTPAFYKIFSDITILREVNSERMTEQTHRIIMYKNILTSLDFRCPSFKKVFDSMVFDHPYDNVRQSIAKLLSTMIQNSSNLSLKSTDELIKKTNNIDSNEEIGIPIRKMPEFMDKFIRNQFKEITKEQQNITNLTPQLLLKSRFYYLTSTMVYLLREILRGPNKILFVPYLMNGILPFLIEMMRHKDMCKLANINPTFLFIGIAYLPITNKSVLSDMIDILCSNRLMLDTSLQIQLKLKLIEHFYSSNLLNFGNDKKNLNIILNYIANDCLFNEKFVEVRIEASKVLSDIIHNLSPDDTVFQNLINKFDAILIDYNKDFRGKKVKERKEISQKDIRLHGSILGIGSFISAFPYAFPLPKWIPEQLSLLSYWARVTGSSGTSAKDIIGDFKKLRTDTWEFDRASFTNEQLEDLEGVLWRSYYA</sequence>
<evidence type="ECO:0000256" key="3">
    <source>
        <dbReference type="ARBA" id="ARBA00022763"/>
    </source>
</evidence>
<dbReference type="KEGG" id="tpf:TPHA_0D00590"/>
<dbReference type="SUPFAM" id="SSF48371">
    <property type="entry name" value="ARM repeat"/>
    <property type="match status" value="1"/>
</dbReference>
<dbReference type="PANTHER" id="PTHR32170">
    <property type="entry name" value="PROTEASOME ACTIVATOR COMPLEX SUBUNIT 4"/>
    <property type="match status" value="1"/>
</dbReference>
<protein>
    <recommendedName>
        <fullName evidence="10">Proteasome activator Blm10 mid region domain-containing protein</fullName>
    </recommendedName>
</protein>
<dbReference type="GO" id="GO:0006281">
    <property type="term" value="P:DNA repair"/>
    <property type="evidence" value="ECO:0007669"/>
    <property type="project" value="UniProtKB-KW"/>
</dbReference>
<dbReference type="EMBL" id="HE612859">
    <property type="protein sequence ID" value="CCE62703.1"/>
    <property type="molecule type" value="Genomic_DNA"/>
</dbReference>
<dbReference type="eggNOG" id="KOG1851">
    <property type="taxonomic scope" value="Eukaryota"/>
</dbReference>
<dbReference type="InterPro" id="IPR032430">
    <property type="entry name" value="Blm10_mid"/>
</dbReference>
<dbReference type="RefSeq" id="XP_003685137.1">
    <property type="nucleotide sequence ID" value="XM_003685089.1"/>
</dbReference>
<dbReference type="GeneID" id="11531117"/>
<feature type="domain" description="Proteasome activator complex subunit 4 C-terminal" evidence="5">
    <location>
        <begin position="2000"/>
        <end position="2087"/>
    </location>
</feature>
<gene>
    <name evidence="8" type="primary">TPHA0D00590</name>
    <name evidence="8" type="ordered locus">TPHA_0D00590</name>
</gene>
<dbReference type="GO" id="GO:0016504">
    <property type="term" value="F:peptidase activator activity"/>
    <property type="evidence" value="ECO:0007669"/>
    <property type="project" value="InterPro"/>
</dbReference>
<feature type="domain" description="Proteasome activator Blm10 middle HEAT repeats region" evidence="6">
    <location>
        <begin position="446"/>
        <end position="964"/>
    </location>
</feature>
<accession>G8BS82</accession>
<dbReference type="Pfam" id="PF16507">
    <property type="entry name" value="HEAT_PSME4_mid"/>
    <property type="match status" value="1"/>
</dbReference>
<dbReference type="Pfam" id="PF11919">
    <property type="entry name" value="PSME4_C"/>
    <property type="match status" value="1"/>
</dbReference>
<organism evidence="8 9">
    <name type="scientific">Tetrapisispora phaffii (strain ATCC 24235 / CBS 4417 / NBRC 1672 / NRRL Y-8282 / UCD 70-5)</name>
    <name type="common">Yeast</name>
    <name type="synonym">Fabospora phaffii</name>
    <dbReference type="NCBI Taxonomy" id="1071381"/>
    <lineage>
        <taxon>Eukaryota</taxon>
        <taxon>Fungi</taxon>
        <taxon>Dikarya</taxon>
        <taxon>Ascomycota</taxon>
        <taxon>Saccharomycotina</taxon>
        <taxon>Saccharomycetes</taxon>
        <taxon>Saccharomycetales</taxon>
        <taxon>Saccharomycetaceae</taxon>
        <taxon>Tetrapisispora</taxon>
    </lineage>
</organism>
<name>G8BS82_TETPH</name>
<evidence type="ECO:0000313" key="9">
    <source>
        <dbReference type="Proteomes" id="UP000005666"/>
    </source>
</evidence>